<dbReference type="Proteomes" id="UP000000602">
    <property type="component" value="Chromosome"/>
</dbReference>
<keyword evidence="2" id="KW-1185">Reference proteome</keyword>
<dbReference type="HOGENOM" id="CLU_1127653_0_0_7"/>
<dbReference type="AlphaFoldDB" id="Q6ANC7"/>
<sequence length="246" mass="28498">MGVHMHEPIKLPTLNDDESRQLTDCMVVAANKLNTVHEIDNFAVTGWLPDEFFELLQEFYSIYDNYIYHNTVEANLEIACHLTCDRCCKQPVRGLYSFEIISLYRRIRQFEDYKDIHKLLVEYASEFQKAVQALLEPGITTIPSDHPVIYEAHYKLSQEGKPCPLLFNRTCRIYEQRPVLCRAYHSLTSPSLCTTPEGKTFLLEPPKRVDKVLRSLSKRLQIPSGNDLTSGLLLFGADQKFRPWKL</sequence>
<protein>
    <recommendedName>
        <fullName evidence="3">YkgJ family cysteine cluster protein</fullName>
    </recommendedName>
</protein>
<reference evidence="2" key="1">
    <citation type="journal article" date="2004" name="Environ. Microbiol.">
        <title>The genome of Desulfotalea psychrophila, a sulfate-reducing bacterium from permanently cold Arctic sediments.</title>
        <authorList>
            <person name="Rabus R."/>
            <person name="Ruepp A."/>
            <person name="Frickey T."/>
            <person name="Rattei T."/>
            <person name="Fartmann B."/>
            <person name="Stark M."/>
            <person name="Bauer M."/>
            <person name="Zibat A."/>
            <person name="Lombardot T."/>
            <person name="Becker I."/>
            <person name="Amann J."/>
            <person name="Gellner K."/>
            <person name="Teeling H."/>
            <person name="Leuschner W.D."/>
            <person name="Gloeckner F.-O."/>
            <person name="Lupas A.N."/>
            <person name="Amann R."/>
            <person name="Klenk H.-P."/>
        </authorList>
    </citation>
    <scope>NUCLEOTIDE SEQUENCE [LARGE SCALE GENOMIC DNA]</scope>
    <source>
        <strain evidence="2">DSM 12343 / LSv54</strain>
    </source>
</reference>
<name>Q6ANC7_DESPS</name>
<evidence type="ECO:0000313" key="2">
    <source>
        <dbReference type="Proteomes" id="UP000000602"/>
    </source>
</evidence>
<dbReference type="eggNOG" id="COG0727">
    <property type="taxonomic scope" value="Bacteria"/>
</dbReference>
<dbReference type="EMBL" id="CR522870">
    <property type="protein sequence ID" value="CAG36147.1"/>
    <property type="molecule type" value="Genomic_DNA"/>
</dbReference>
<gene>
    <name evidence="1" type="ordered locus">DP1418</name>
</gene>
<dbReference type="InterPro" id="IPR005358">
    <property type="entry name" value="Puta_zinc/iron-chelating_dom"/>
</dbReference>
<proteinExistence type="predicted"/>
<evidence type="ECO:0000313" key="1">
    <source>
        <dbReference type="EMBL" id="CAG36147.1"/>
    </source>
</evidence>
<accession>Q6ANC7</accession>
<evidence type="ECO:0008006" key="3">
    <source>
        <dbReference type="Google" id="ProtNLM"/>
    </source>
</evidence>
<dbReference type="Pfam" id="PF03692">
    <property type="entry name" value="CxxCxxCC"/>
    <property type="match status" value="1"/>
</dbReference>
<dbReference type="KEGG" id="dps:DP1418"/>
<organism evidence="1 2">
    <name type="scientific">Desulfotalea psychrophila (strain LSv54 / DSM 12343)</name>
    <dbReference type="NCBI Taxonomy" id="177439"/>
    <lineage>
        <taxon>Bacteria</taxon>
        <taxon>Pseudomonadati</taxon>
        <taxon>Thermodesulfobacteriota</taxon>
        <taxon>Desulfobulbia</taxon>
        <taxon>Desulfobulbales</taxon>
        <taxon>Desulfocapsaceae</taxon>
        <taxon>Desulfotalea</taxon>
    </lineage>
</organism>